<proteinExistence type="predicted"/>
<dbReference type="CDD" id="cd11527">
    <property type="entry name" value="NTP-PPase_dUTPase"/>
    <property type="match status" value="1"/>
</dbReference>
<sequence length="168" mass="19255">MNIEKMLEMQTQVDAKIMEKVDIEAGLLQNNLKLALQVEIAEFANELQSFKHWKHSKVIDDAKVKDELADCIAFALALINHYDIGNLNTELMLNTNEAESENQDSDITYSLLEALRISSDIWGQDDVVNILLILLNLAKNTLHFTEEEIEKAYMDKAKINIERQEEGY</sequence>
<dbReference type="STRING" id="1265846.PROCOU_11283"/>
<dbReference type="AlphaFoldDB" id="A0A4R6ZHD7"/>
<reference evidence="1 2" key="1">
    <citation type="submission" date="2019-03" db="EMBL/GenBank/DDBJ databases">
        <title>Genomic Encyclopedia of Type Strains, Phase III (KMG-III): the genomes of soil and plant-associated and newly described type strains.</title>
        <authorList>
            <person name="Whitman W."/>
        </authorList>
    </citation>
    <scope>NUCLEOTIDE SEQUENCE [LARGE SCALE GENOMIC DNA]</scope>
    <source>
        <strain evidence="1 2">CECT 7972</strain>
    </source>
</reference>
<dbReference type="InterPro" id="IPR016947">
    <property type="entry name" value="UCP030140"/>
</dbReference>
<dbReference type="SUPFAM" id="SSF101386">
    <property type="entry name" value="all-alpha NTP pyrophosphatases"/>
    <property type="match status" value="1"/>
</dbReference>
<organism evidence="1 2">
    <name type="scientific">Listeria rocourtiae</name>
    <dbReference type="NCBI Taxonomy" id="647910"/>
    <lineage>
        <taxon>Bacteria</taxon>
        <taxon>Bacillati</taxon>
        <taxon>Bacillota</taxon>
        <taxon>Bacilli</taxon>
        <taxon>Bacillales</taxon>
        <taxon>Listeriaceae</taxon>
        <taxon>Listeria</taxon>
    </lineage>
</organism>
<name>A0A4R6ZHD7_9LIST</name>
<keyword evidence="2" id="KW-1185">Reference proteome</keyword>
<evidence type="ECO:0000313" key="2">
    <source>
        <dbReference type="Proteomes" id="UP000295558"/>
    </source>
</evidence>
<evidence type="ECO:0000313" key="1">
    <source>
        <dbReference type="EMBL" id="TDR51707.1"/>
    </source>
</evidence>
<accession>A0A4R6ZHD7</accession>
<comment type="caution">
    <text evidence="1">The sequence shown here is derived from an EMBL/GenBank/DDBJ whole genome shotgun (WGS) entry which is preliminary data.</text>
</comment>
<gene>
    <name evidence="1" type="ORF">DFP96_11113</name>
</gene>
<dbReference type="RefSeq" id="WP_036072002.1">
    <property type="nucleotide sequence ID" value="NZ_SNZK01000011.1"/>
</dbReference>
<protein>
    <submittedName>
        <fullName evidence="1">Dimeric dUTPase (All-alpha-NTP-PPase superfamily)</fullName>
    </submittedName>
</protein>
<dbReference type="Gene3D" id="1.10.4010.10">
    <property type="entry name" value="Type II deoxyuridine triphosphatase"/>
    <property type="match status" value="1"/>
</dbReference>
<dbReference type="Proteomes" id="UP000295558">
    <property type="component" value="Unassembled WGS sequence"/>
</dbReference>
<dbReference type="InterPro" id="IPR014871">
    <property type="entry name" value="dUTPase/dCTP_pyrophosphatase"/>
</dbReference>
<dbReference type="Pfam" id="PF08761">
    <property type="entry name" value="dUTPase_2"/>
    <property type="match status" value="1"/>
</dbReference>
<dbReference type="PIRSF" id="PIRSF030140">
    <property type="entry name" value="UCP030140"/>
    <property type="match status" value="1"/>
</dbReference>
<dbReference type="OrthoDB" id="5506143at2"/>
<dbReference type="EMBL" id="SNZK01000011">
    <property type="protein sequence ID" value="TDR51707.1"/>
    <property type="molecule type" value="Genomic_DNA"/>
</dbReference>